<accession>A0A1S8WIB4</accession>
<feature type="compositionally biased region" description="Polar residues" evidence="1">
    <location>
        <begin position="384"/>
        <end position="399"/>
    </location>
</feature>
<evidence type="ECO:0000313" key="2">
    <source>
        <dbReference type="EMBL" id="OON14175.1"/>
    </source>
</evidence>
<feature type="compositionally biased region" description="Low complexity" evidence="1">
    <location>
        <begin position="371"/>
        <end position="383"/>
    </location>
</feature>
<sequence>MSGATDKIQTTTTVTTGTEHTTQEPTEATTQKTIEINVTRPGTSLQTSTIMDVYSNIPIRTTYTHESEESSKWSTLGKSQISSYSDMQYIASTMPGSEYSTSALIAKPEPSSQTSPSSPAQARNATKHTEAHETVDNLSMGTRKESQPPIPTDIAKGSSALHSTEKPAPTLTAKPESSLQTLPSFQSHASTATKNNKTHETVNISTVTTLQESLPPTDIPHESSALPSTENATSTLTVTPMSSSKTSADLEVYSTSQTNSTYTDESEKNSTWSTPENSRSSGSRDMQIEILTMSCTKISTSAPTAKPSTSLETTPSSQPHASIATKNTETDETVDNLTETTIQETQSPISTDIPNGSSSLHSTETAASALTVTPISSSQTSTSIEVYSTSASYTTNTDESENHST</sequence>
<feature type="compositionally biased region" description="Polar residues" evidence="1">
    <location>
        <begin position="311"/>
        <end position="327"/>
    </location>
</feature>
<feature type="compositionally biased region" description="Low complexity" evidence="1">
    <location>
        <begin position="108"/>
        <end position="119"/>
    </location>
</feature>
<name>A0A1S8WIB4_OPIVI</name>
<feature type="compositionally biased region" description="Polar residues" evidence="1">
    <location>
        <begin position="225"/>
        <end position="284"/>
    </location>
</feature>
<feature type="compositionally biased region" description="Low complexity" evidence="1">
    <location>
        <begin position="299"/>
        <end position="310"/>
    </location>
</feature>
<feature type="compositionally biased region" description="Low complexity" evidence="1">
    <location>
        <begin position="10"/>
        <end position="27"/>
    </location>
</feature>
<feature type="region of interest" description="Disordered" evidence="1">
    <location>
        <begin position="1"/>
        <end position="30"/>
    </location>
</feature>
<dbReference type="Proteomes" id="UP000243686">
    <property type="component" value="Unassembled WGS sequence"/>
</dbReference>
<gene>
    <name evidence="2" type="ORF">X801_10035</name>
</gene>
<feature type="region of interest" description="Disordered" evidence="1">
    <location>
        <begin position="106"/>
        <end position="285"/>
    </location>
</feature>
<evidence type="ECO:0000313" key="3">
    <source>
        <dbReference type="Proteomes" id="UP000243686"/>
    </source>
</evidence>
<reference evidence="2 3" key="1">
    <citation type="submission" date="2015-03" db="EMBL/GenBank/DDBJ databases">
        <title>Draft genome of the nematode, Opisthorchis viverrini.</title>
        <authorList>
            <person name="Mitreva M."/>
        </authorList>
    </citation>
    <scope>NUCLEOTIDE SEQUENCE [LARGE SCALE GENOMIC DNA]</scope>
    <source>
        <strain evidence="2">Khon Kaen</strain>
    </source>
</reference>
<dbReference type="EMBL" id="KV906833">
    <property type="protein sequence ID" value="OON14175.1"/>
    <property type="molecule type" value="Genomic_DNA"/>
</dbReference>
<organism evidence="2 3">
    <name type="scientific">Opisthorchis viverrini</name>
    <name type="common">Southeast Asian liver fluke</name>
    <dbReference type="NCBI Taxonomy" id="6198"/>
    <lineage>
        <taxon>Eukaryota</taxon>
        <taxon>Metazoa</taxon>
        <taxon>Spiralia</taxon>
        <taxon>Lophotrochozoa</taxon>
        <taxon>Platyhelminthes</taxon>
        <taxon>Trematoda</taxon>
        <taxon>Digenea</taxon>
        <taxon>Opisthorchiida</taxon>
        <taxon>Opisthorchiata</taxon>
        <taxon>Opisthorchiidae</taxon>
        <taxon>Opisthorchis</taxon>
    </lineage>
</organism>
<feature type="region of interest" description="Disordered" evidence="1">
    <location>
        <begin position="298"/>
        <end position="405"/>
    </location>
</feature>
<protein>
    <submittedName>
        <fullName evidence="2">Uncharacterized protein</fullName>
    </submittedName>
</protein>
<feature type="compositionally biased region" description="Polar residues" evidence="1">
    <location>
        <begin position="335"/>
        <end position="370"/>
    </location>
</feature>
<keyword evidence="3" id="KW-1185">Reference proteome</keyword>
<feature type="compositionally biased region" description="Polar residues" evidence="1">
    <location>
        <begin position="175"/>
        <end position="214"/>
    </location>
</feature>
<evidence type="ECO:0000256" key="1">
    <source>
        <dbReference type="SAM" id="MobiDB-lite"/>
    </source>
</evidence>
<proteinExistence type="predicted"/>
<dbReference type="AlphaFoldDB" id="A0A1S8WIB4"/>